<evidence type="ECO:0000313" key="2">
    <source>
        <dbReference type="Proteomes" id="UP001606210"/>
    </source>
</evidence>
<dbReference type="Proteomes" id="UP001606210">
    <property type="component" value="Unassembled WGS sequence"/>
</dbReference>
<gene>
    <name evidence="1" type="ORF">ACG00Y_19885</name>
</gene>
<dbReference type="EMBL" id="JBIGHV010000007">
    <property type="protein sequence ID" value="MFG6432193.1"/>
    <property type="molecule type" value="Genomic_DNA"/>
</dbReference>
<comment type="caution">
    <text evidence="1">The sequence shown here is derived from an EMBL/GenBank/DDBJ whole genome shotgun (WGS) entry which is preliminary data.</text>
</comment>
<sequence>MPQLPASPPRTDAAPAADIDARILQAEQRLLAREARLRRGVTSFSHQLGATMQPRRLLKPALIAAAGLGLLMMLRRRAPRHAAPAGAVASAASAATRPAVFALLSALPWTRVVGMAWPHVPERWRRGISLATVTDMVSLGLPLLGSLFTPKPRVRGDS</sequence>
<accession>A0ABW7F6D0</accession>
<name>A0ABW7F6D0_9BURK</name>
<evidence type="ECO:0008006" key="3">
    <source>
        <dbReference type="Google" id="ProtNLM"/>
    </source>
</evidence>
<evidence type="ECO:0000313" key="1">
    <source>
        <dbReference type="EMBL" id="MFG6432193.1"/>
    </source>
</evidence>
<proteinExistence type="predicted"/>
<dbReference type="RefSeq" id="WP_394481852.1">
    <property type="nucleotide sequence ID" value="NZ_JBIGHV010000007.1"/>
</dbReference>
<reference evidence="1 2" key="1">
    <citation type="submission" date="2024-08" db="EMBL/GenBank/DDBJ databases">
        <authorList>
            <person name="Lu H."/>
        </authorList>
    </citation>
    <scope>NUCLEOTIDE SEQUENCE [LARGE SCALE GENOMIC DNA]</scope>
    <source>
        <strain evidence="1 2">LYH14W</strain>
    </source>
</reference>
<protein>
    <recommendedName>
        <fullName evidence="3">DUF3618 domain-containing protein</fullName>
    </recommendedName>
</protein>
<organism evidence="1 2">
    <name type="scientific">Pelomonas parva</name>
    <dbReference type="NCBI Taxonomy" id="3299032"/>
    <lineage>
        <taxon>Bacteria</taxon>
        <taxon>Pseudomonadati</taxon>
        <taxon>Pseudomonadota</taxon>
        <taxon>Betaproteobacteria</taxon>
        <taxon>Burkholderiales</taxon>
        <taxon>Sphaerotilaceae</taxon>
        <taxon>Roseateles</taxon>
    </lineage>
</organism>
<keyword evidence="2" id="KW-1185">Reference proteome</keyword>